<evidence type="ECO:0000259" key="8">
    <source>
        <dbReference type="Pfam" id="PF02838"/>
    </source>
</evidence>
<gene>
    <name evidence="9" type="ORF">ORD21_10040</name>
</gene>
<evidence type="ECO:0000256" key="1">
    <source>
        <dbReference type="ARBA" id="ARBA00001231"/>
    </source>
</evidence>
<proteinExistence type="inferred from homology"/>
<reference evidence="9 10" key="1">
    <citation type="submission" date="2022-11" db="EMBL/GenBank/DDBJ databases">
        <title>Deinococcus ZS9-10, Low Temperature and Draught-tolerating, UV-resistant Bacteria from Continental Antarctica.</title>
        <authorList>
            <person name="Cheng L."/>
        </authorList>
    </citation>
    <scope>NUCLEOTIDE SEQUENCE [LARGE SCALE GENOMIC DNA]</scope>
    <source>
        <strain evidence="9 10">ZS9-10</strain>
    </source>
</reference>
<dbReference type="Gene3D" id="3.20.20.80">
    <property type="entry name" value="Glycosidases"/>
    <property type="match status" value="1"/>
</dbReference>
<evidence type="ECO:0000256" key="3">
    <source>
        <dbReference type="ARBA" id="ARBA00012663"/>
    </source>
</evidence>
<dbReference type="Pfam" id="PF02838">
    <property type="entry name" value="Glyco_hydro_20b"/>
    <property type="match status" value="1"/>
</dbReference>
<keyword evidence="6" id="KW-0732">Signal</keyword>
<feature type="domain" description="Beta-hexosaminidase bacterial type N-terminal" evidence="8">
    <location>
        <begin position="37"/>
        <end position="167"/>
    </location>
</feature>
<comment type="caution">
    <text evidence="9">The sequence shown here is derived from an EMBL/GenBank/DDBJ whole genome shotgun (WGS) entry which is preliminary data.</text>
</comment>
<name>A0ABU4DS54_9DEIO</name>
<evidence type="ECO:0000259" key="7">
    <source>
        <dbReference type="Pfam" id="PF00728"/>
    </source>
</evidence>
<dbReference type="EC" id="3.2.1.52" evidence="3"/>
<keyword evidence="4" id="KW-0378">Hydrolase</keyword>
<dbReference type="SUPFAM" id="SSF51445">
    <property type="entry name" value="(Trans)glycosidases"/>
    <property type="match status" value="1"/>
</dbReference>
<accession>A0ABU4DS54</accession>
<dbReference type="InterPro" id="IPR015882">
    <property type="entry name" value="HEX_bac_N"/>
</dbReference>
<protein>
    <recommendedName>
        <fullName evidence="3">beta-N-acetylhexosaminidase</fullName>
        <ecNumber evidence="3">3.2.1.52</ecNumber>
    </recommendedName>
</protein>
<evidence type="ECO:0000313" key="10">
    <source>
        <dbReference type="Proteomes" id="UP001276150"/>
    </source>
</evidence>
<evidence type="ECO:0000256" key="2">
    <source>
        <dbReference type="ARBA" id="ARBA00006285"/>
    </source>
</evidence>
<evidence type="ECO:0000256" key="5">
    <source>
        <dbReference type="ARBA" id="ARBA00023295"/>
    </source>
</evidence>
<dbReference type="InterPro" id="IPR017853">
    <property type="entry name" value="GH"/>
</dbReference>
<keyword evidence="10" id="KW-1185">Reference proteome</keyword>
<dbReference type="EMBL" id="JAPMIV010000016">
    <property type="protein sequence ID" value="MDV6374924.1"/>
    <property type="molecule type" value="Genomic_DNA"/>
</dbReference>
<dbReference type="Pfam" id="PF00728">
    <property type="entry name" value="Glyco_hydro_20"/>
    <property type="match status" value="1"/>
</dbReference>
<keyword evidence="5" id="KW-0326">Glycosidase</keyword>
<dbReference type="InterPro" id="IPR015883">
    <property type="entry name" value="Glyco_hydro_20_cat"/>
</dbReference>
<organism evidence="9 10">
    <name type="scientific">Deinococcus arenicola</name>
    <dbReference type="NCBI Taxonomy" id="2994950"/>
    <lineage>
        <taxon>Bacteria</taxon>
        <taxon>Thermotogati</taxon>
        <taxon>Deinococcota</taxon>
        <taxon>Deinococci</taxon>
        <taxon>Deinococcales</taxon>
        <taxon>Deinococcaceae</taxon>
        <taxon>Deinococcus</taxon>
    </lineage>
</organism>
<sequence length="677" mass="72550">MPRTLITLSAALLLATAHAAPPQITPIPDARAQIPATQLVPQPKRAEFPAGTLALTGLGIRTVGNAPELNWAMRDLRTEWKTRLGATLADAPAGKPAITIGTLADADLAARAKAAGLGTTAAEGYALWVDAGGAYIVGADAKGAYEGAQTLRQLLTPAGLRFARISDSPAMKERVAMIYLDQYSKGVNDALIPMLAALKYNTVLVMSNYVQWDTAKAGGYANPGGASKAEAKRVATLAREHGLEVIPLIETLGHVEWMYYGGKNKDLYQDPDSQNPFAYDTLNPATYSRVLFPIFKEAVEVFGARTIHIGHDEVRNRDRFPARANGKAAGFEKLFVDDTVKIHDYLKSLGANTMIWHDSAFSDSVIATLPAKLPRDIQVAYWNYAPDRDYPIIGQIAKLGFGVLGASWDEEGNADGLANAVVKAKALGMIQTRWTGYFGNPSIWDGQAQQGVAYVRAAGAFWNPEAKAVANAESLYRDLYAPAAYRAAAGATVNLSAAVTRSLTDNDEKGWIGKGPDIDLRNLKTGVQQIGAYKFNISGAVMLRGKRGAVSDLPTRATVEIGRRADAIAFLHTAGWPGAVARENIGHYEIAYADGTKLVQPLEYGRHIRAWTDLLPTSMIPAPGWAGKTADGLEVNVPVLEWKNPKPGMVIKSVTLVSEGLNANPTLIGLTLIGEGK</sequence>
<feature type="signal peptide" evidence="6">
    <location>
        <begin position="1"/>
        <end position="19"/>
    </location>
</feature>
<evidence type="ECO:0000256" key="4">
    <source>
        <dbReference type="ARBA" id="ARBA00022801"/>
    </source>
</evidence>
<dbReference type="PANTHER" id="PTHR22600:SF57">
    <property type="entry name" value="BETA-N-ACETYLHEXOSAMINIDASE"/>
    <property type="match status" value="1"/>
</dbReference>
<dbReference type="Proteomes" id="UP001276150">
    <property type="component" value="Unassembled WGS sequence"/>
</dbReference>
<feature type="chain" id="PRO_5046944339" description="beta-N-acetylhexosaminidase" evidence="6">
    <location>
        <begin position="20"/>
        <end position="677"/>
    </location>
</feature>
<dbReference type="InterPro" id="IPR025705">
    <property type="entry name" value="Beta_hexosaminidase_sua/sub"/>
</dbReference>
<dbReference type="InterPro" id="IPR029018">
    <property type="entry name" value="Hex-like_dom2"/>
</dbReference>
<dbReference type="PANTHER" id="PTHR22600">
    <property type="entry name" value="BETA-HEXOSAMINIDASE"/>
    <property type="match status" value="1"/>
</dbReference>
<dbReference type="Gene3D" id="3.30.379.10">
    <property type="entry name" value="Chitobiase/beta-hexosaminidase domain 2-like"/>
    <property type="match status" value="1"/>
</dbReference>
<dbReference type="RefSeq" id="WP_317640252.1">
    <property type="nucleotide sequence ID" value="NZ_JAPMIV010000016.1"/>
</dbReference>
<evidence type="ECO:0000256" key="6">
    <source>
        <dbReference type="SAM" id="SignalP"/>
    </source>
</evidence>
<comment type="similarity">
    <text evidence="2">Belongs to the glycosyl hydrolase 20 family.</text>
</comment>
<evidence type="ECO:0000313" key="9">
    <source>
        <dbReference type="EMBL" id="MDV6374924.1"/>
    </source>
</evidence>
<comment type="catalytic activity">
    <reaction evidence="1">
        <text>Hydrolysis of terminal non-reducing N-acetyl-D-hexosamine residues in N-acetyl-beta-D-hexosaminides.</text>
        <dbReference type="EC" id="3.2.1.52"/>
    </reaction>
</comment>
<feature type="domain" description="Glycoside hydrolase family 20 catalytic" evidence="7">
    <location>
        <begin position="226"/>
        <end position="384"/>
    </location>
</feature>
<dbReference type="SUPFAM" id="SSF55545">
    <property type="entry name" value="beta-N-acetylhexosaminidase-like domain"/>
    <property type="match status" value="1"/>
</dbReference>